<dbReference type="RefSeq" id="XP_003145612.2">
    <property type="nucleotide sequence ID" value="XM_003145564.2"/>
</dbReference>
<evidence type="ECO:0000313" key="4">
    <source>
        <dbReference type="WBParaSite" id="EN70_9514"/>
    </source>
</evidence>
<accession>A0A1S0TRW7</accession>
<evidence type="ECO:0000256" key="1">
    <source>
        <dbReference type="SAM" id="MobiDB-lite"/>
    </source>
</evidence>
<keyword evidence="3" id="KW-1185">Reference proteome</keyword>
<proteinExistence type="predicted"/>
<dbReference type="AlphaFoldDB" id="A0A1I7W4G7"/>
<reference evidence="4" key="2">
    <citation type="submission" date="2016-11" db="UniProtKB">
        <authorList>
            <consortium name="WormBaseParasite"/>
        </authorList>
    </citation>
    <scope>IDENTIFICATION</scope>
</reference>
<accession>A0A1I7W4G7</accession>
<organism evidence="3 4">
    <name type="scientific">Loa loa</name>
    <name type="common">Eye worm</name>
    <name type="synonym">Filaria loa</name>
    <dbReference type="NCBI Taxonomy" id="7209"/>
    <lineage>
        <taxon>Eukaryota</taxon>
        <taxon>Metazoa</taxon>
        <taxon>Ecdysozoa</taxon>
        <taxon>Nematoda</taxon>
        <taxon>Chromadorea</taxon>
        <taxon>Rhabditida</taxon>
        <taxon>Spirurina</taxon>
        <taxon>Spiruromorpha</taxon>
        <taxon>Filarioidea</taxon>
        <taxon>Onchocercidae</taxon>
        <taxon>Loa</taxon>
    </lineage>
</organism>
<dbReference type="InParanoid" id="A0A1I7W4G7"/>
<gene>
    <name evidence="2 4" type="ORF">LOAG_10038</name>
</gene>
<protein>
    <submittedName>
        <fullName evidence="2 4">Uncharacterized protein</fullName>
    </submittedName>
</protein>
<name>A0A1I7W4G7_LOALO</name>
<dbReference type="CTD" id="9947477"/>
<evidence type="ECO:0000313" key="3">
    <source>
        <dbReference type="Proteomes" id="UP000095285"/>
    </source>
</evidence>
<sequence>MGDKYEMIDQNNINLLTSPMESPFADPTPLPDPEAEPLKSSTTDLYTKKFEPE</sequence>
<dbReference type="OrthoDB" id="5858205at2759"/>
<dbReference type="GeneID" id="9947477"/>
<dbReference type="EMBL" id="JH712741">
    <property type="protein sequence ID" value="EFO18459.2"/>
    <property type="molecule type" value="Genomic_DNA"/>
</dbReference>
<reference evidence="2 3" key="1">
    <citation type="submission" date="2012-04" db="EMBL/GenBank/DDBJ databases">
        <title>The Genome Sequence of Loa loa.</title>
        <authorList>
            <consortium name="The Broad Institute Genome Sequencing Platform"/>
            <consortium name="Broad Institute Genome Sequencing Center for Infectious Disease"/>
            <person name="Nutman T.B."/>
            <person name="Fink D.L."/>
            <person name="Russ C."/>
            <person name="Young S."/>
            <person name="Zeng Q."/>
            <person name="Gargeya S."/>
            <person name="Alvarado L."/>
            <person name="Berlin A."/>
            <person name="Chapman S.B."/>
            <person name="Chen Z."/>
            <person name="Freedman E."/>
            <person name="Gellesch M."/>
            <person name="Goldberg J."/>
            <person name="Griggs A."/>
            <person name="Gujja S."/>
            <person name="Heilman E.R."/>
            <person name="Heiman D."/>
            <person name="Howarth C."/>
            <person name="Mehta T."/>
            <person name="Neiman D."/>
            <person name="Pearson M."/>
            <person name="Roberts A."/>
            <person name="Saif S."/>
            <person name="Shea T."/>
            <person name="Shenoy N."/>
            <person name="Sisk P."/>
            <person name="Stolte C."/>
            <person name="Sykes S."/>
            <person name="White J."/>
            <person name="Yandava C."/>
            <person name="Haas B."/>
            <person name="Henn M.R."/>
            <person name="Nusbaum C."/>
            <person name="Birren B."/>
        </authorList>
    </citation>
    <scope>NUCLEOTIDE SEQUENCE [LARGE SCALE GENOMIC DNA]</scope>
</reference>
<feature type="region of interest" description="Disordered" evidence="1">
    <location>
        <begin position="15"/>
        <end position="53"/>
    </location>
</feature>
<dbReference type="Proteomes" id="UP000095285">
    <property type="component" value="Unassembled WGS sequence"/>
</dbReference>
<dbReference type="WBParaSite" id="EN70_9514">
    <property type="protein sequence ID" value="EN70_9514"/>
    <property type="gene ID" value="EN70_9514"/>
</dbReference>
<dbReference type="KEGG" id="loa:LOAG_10038"/>
<evidence type="ECO:0000313" key="2">
    <source>
        <dbReference type="EMBL" id="EFO18459.2"/>
    </source>
</evidence>